<dbReference type="KEGG" id="aswu:HUW51_21130"/>
<keyword evidence="1" id="KW-0812">Transmembrane</keyword>
<reference evidence="2 3" key="1">
    <citation type="journal article" date="2018" name="Int. J. Syst. Evol. Microbiol.">
        <title>Adhaeribacter swui sp. nov., isolated from wet mud.</title>
        <authorList>
            <person name="Kim D.U."/>
            <person name="Kim K.W."/>
            <person name="Kang M.S."/>
            <person name="Kim J.Y."/>
            <person name="Jang J.H."/>
            <person name="Kim M.K."/>
        </authorList>
    </citation>
    <scope>NUCLEOTIDE SEQUENCE [LARGE SCALE GENOMIC DNA]</scope>
    <source>
        <strain evidence="2 3">KCTC 52873</strain>
    </source>
</reference>
<keyword evidence="3" id="KW-1185">Reference proteome</keyword>
<gene>
    <name evidence="2" type="ORF">HUW51_21130</name>
</gene>
<feature type="transmembrane region" description="Helical" evidence="1">
    <location>
        <begin position="76"/>
        <end position="95"/>
    </location>
</feature>
<feature type="transmembrane region" description="Helical" evidence="1">
    <location>
        <begin position="111"/>
        <end position="131"/>
    </location>
</feature>
<evidence type="ECO:0000256" key="1">
    <source>
        <dbReference type="SAM" id="Phobius"/>
    </source>
</evidence>
<name>A0A7G7GD64_9BACT</name>
<evidence type="ECO:0000313" key="3">
    <source>
        <dbReference type="Proteomes" id="UP000515237"/>
    </source>
</evidence>
<dbReference type="AlphaFoldDB" id="A0A7G7GD64"/>
<dbReference type="EMBL" id="CP055156">
    <property type="protein sequence ID" value="QNF35098.1"/>
    <property type="molecule type" value="Genomic_DNA"/>
</dbReference>
<dbReference type="RefSeq" id="WP_185271588.1">
    <property type="nucleotide sequence ID" value="NZ_CP055156.1"/>
</dbReference>
<keyword evidence="1" id="KW-1133">Transmembrane helix</keyword>
<dbReference type="InterPro" id="IPR017259">
    <property type="entry name" value="UCP037672"/>
</dbReference>
<feature type="transmembrane region" description="Helical" evidence="1">
    <location>
        <begin position="44"/>
        <end position="69"/>
    </location>
</feature>
<keyword evidence="1" id="KW-0472">Membrane</keyword>
<accession>A0A7G7GD64</accession>
<evidence type="ECO:0000313" key="2">
    <source>
        <dbReference type="EMBL" id="QNF35098.1"/>
    </source>
</evidence>
<proteinExistence type="predicted"/>
<organism evidence="2 3">
    <name type="scientific">Adhaeribacter swui</name>
    <dbReference type="NCBI Taxonomy" id="2086471"/>
    <lineage>
        <taxon>Bacteria</taxon>
        <taxon>Pseudomonadati</taxon>
        <taxon>Bacteroidota</taxon>
        <taxon>Cytophagia</taxon>
        <taxon>Cytophagales</taxon>
        <taxon>Hymenobacteraceae</taxon>
        <taxon>Adhaeribacter</taxon>
    </lineage>
</organism>
<protein>
    <submittedName>
        <fullName evidence="2">DUF3784 domain-containing protein</fullName>
    </submittedName>
</protein>
<dbReference type="Pfam" id="PF12650">
    <property type="entry name" value="DUF3784"/>
    <property type="match status" value="1"/>
</dbReference>
<dbReference type="Proteomes" id="UP000515237">
    <property type="component" value="Chromosome"/>
</dbReference>
<sequence>MLYVLGGLSLLFLVVAFIVTESNAPYLLSGYNTLSEADKKKFYLAGYIPFFRKFHIFLGLSFFLIGLLVHTFISENAGGVFVGVYPILAYLYFIWSSQKFSGNVFAKQTKVGLVIGVAALAFVIGIFGLAFKENQLLINPQSIELTGVYGELIPISDIESIALVAQLPAITIRKNGFAASSVRKGYFGTRAGKKVKLLMHTKNPPFIQITKKNGEQIFFAAKDKPSDEIFRELKTRSPQLP</sequence>